<keyword evidence="9" id="KW-1133">Transmembrane helix</keyword>
<dbReference type="PRINTS" id="PR00385">
    <property type="entry name" value="P450"/>
</dbReference>
<protein>
    <submittedName>
        <fullName evidence="10">Cytochrome P450 1A1</fullName>
    </submittedName>
</protein>
<keyword evidence="9" id="KW-0472">Membrane</keyword>
<comment type="caution">
    <text evidence="10">The sequence shown here is derived from an EMBL/GenBank/DDBJ whole genome shotgun (WGS) entry which is preliminary data.</text>
</comment>
<dbReference type="InterPro" id="IPR017972">
    <property type="entry name" value="Cyt_P450_CS"/>
</dbReference>
<dbReference type="InterPro" id="IPR002401">
    <property type="entry name" value="Cyt_P450_E_grp-I"/>
</dbReference>
<evidence type="ECO:0000256" key="8">
    <source>
        <dbReference type="RuleBase" id="RU000461"/>
    </source>
</evidence>
<organism evidence="10 11">
    <name type="scientific">Trichinella pseudospiralis</name>
    <name type="common">Parasitic roundworm</name>
    <dbReference type="NCBI Taxonomy" id="6337"/>
    <lineage>
        <taxon>Eukaryota</taxon>
        <taxon>Metazoa</taxon>
        <taxon>Ecdysozoa</taxon>
        <taxon>Nematoda</taxon>
        <taxon>Enoplea</taxon>
        <taxon>Dorylaimia</taxon>
        <taxon>Trichinellida</taxon>
        <taxon>Trichinellidae</taxon>
        <taxon>Trichinella</taxon>
    </lineage>
</organism>
<feature type="transmembrane region" description="Helical" evidence="9">
    <location>
        <begin position="43"/>
        <end position="63"/>
    </location>
</feature>
<dbReference type="Proteomes" id="UP000054632">
    <property type="component" value="Unassembled WGS sequence"/>
</dbReference>
<keyword evidence="2 7" id="KW-0349">Heme</keyword>
<evidence type="ECO:0000256" key="6">
    <source>
        <dbReference type="ARBA" id="ARBA00023033"/>
    </source>
</evidence>
<dbReference type="InterPro" id="IPR001128">
    <property type="entry name" value="Cyt_P450"/>
</dbReference>
<evidence type="ECO:0000256" key="1">
    <source>
        <dbReference type="ARBA" id="ARBA00010617"/>
    </source>
</evidence>
<dbReference type="Gene3D" id="1.10.630.10">
    <property type="entry name" value="Cytochrome P450"/>
    <property type="match status" value="1"/>
</dbReference>
<evidence type="ECO:0000313" key="10">
    <source>
        <dbReference type="EMBL" id="KRY76736.1"/>
    </source>
</evidence>
<dbReference type="PROSITE" id="PS00086">
    <property type="entry name" value="CYTOCHROME_P450"/>
    <property type="match status" value="1"/>
</dbReference>
<dbReference type="GO" id="GO:0020037">
    <property type="term" value="F:heme binding"/>
    <property type="evidence" value="ECO:0007669"/>
    <property type="project" value="InterPro"/>
</dbReference>
<evidence type="ECO:0000256" key="2">
    <source>
        <dbReference type="ARBA" id="ARBA00022617"/>
    </source>
</evidence>
<evidence type="ECO:0000256" key="3">
    <source>
        <dbReference type="ARBA" id="ARBA00022723"/>
    </source>
</evidence>
<gene>
    <name evidence="10" type="primary">CYP1A1</name>
    <name evidence="10" type="ORF">T4A_3992</name>
</gene>
<dbReference type="SUPFAM" id="SSF48264">
    <property type="entry name" value="Cytochrome P450"/>
    <property type="match status" value="1"/>
</dbReference>
<dbReference type="EMBL" id="JYDR01000010">
    <property type="protein sequence ID" value="KRY76736.1"/>
    <property type="molecule type" value="Genomic_DNA"/>
</dbReference>
<evidence type="ECO:0000256" key="5">
    <source>
        <dbReference type="ARBA" id="ARBA00023004"/>
    </source>
</evidence>
<keyword evidence="6 8" id="KW-0503">Monooxygenase</keyword>
<evidence type="ECO:0000256" key="4">
    <source>
        <dbReference type="ARBA" id="ARBA00023002"/>
    </source>
</evidence>
<proteinExistence type="inferred from homology"/>
<dbReference type="GO" id="GO:0042446">
    <property type="term" value="P:hormone biosynthetic process"/>
    <property type="evidence" value="ECO:0007669"/>
    <property type="project" value="TreeGrafter"/>
</dbReference>
<keyword evidence="4 8" id="KW-0560">Oxidoreductase</keyword>
<dbReference type="PANTHER" id="PTHR24289:SF1">
    <property type="entry name" value="STEROID 17-ALPHA-HYDROXYLASE_17,20 LYASE"/>
    <property type="match status" value="1"/>
</dbReference>
<evidence type="ECO:0000256" key="9">
    <source>
        <dbReference type="SAM" id="Phobius"/>
    </source>
</evidence>
<dbReference type="GO" id="GO:0042448">
    <property type="term" value="P:progesterone metabolic process"/>
    <property type="evidence" value="ECO:0007669"/>
    <property type="project" value="TreeGrafter"/>
</dbReference>
<reference evidence="10 11" key="1">
    <citation type="submission" date="2015-01" db="EMBL/GenBank/DDBJ databases">
        <title>Evolution of Trichinella species and genotypes.</title>
        <authorList>
            <person name="Korhonen P.K."/>
            <person name="Edoardo P."/>
            <person name="Giuseppe L.R."/>
            <person name="Gasser R.B."/>
        </authorList>
    </citation>
    <scope>NUCLEOTIDE SEQUENCE [LARGE SCALE GENOMIC DNA]</scope>
    <source>
        <strain evidence="10">ISS13</strain>
    </source>
</reference>
<keyword evidence="3 7" id="KW-0479">Metal-binding</keyword>
<sequence>MKIRNIIHFFLIMIGLILFCRCKLTNVFITVLISVAYKVEENLLLIVCLILFVVLCLHFRLILVKKSCDVPGPFAWPLVGHYWQLQRQPFEMARQLAQSYGPVLRLQFGSEAVVVLNNRDIIRRAFASRTFSDRPNWMSMKLQNETDGRFAFRPYGCHWRYLRKSTVDALTLLRNKSADHLQAYCQQALRQLFSNLDQLNGRPVDPAELLSRFFLHAVGKIAFGEQGVDVQDPDVEQIFFQSPPQIQQLSRIGNFVDCFPRLCWLYRNTIKLAKQVNRQFDQFVSAKVDQNEKNAHHLSNTQSISSLADALLLLTKQQQQSDQSQQHPAKYAIVDALGAGLATSTSTALWAVLMLAKLPDVQQKLKQELDLLNLTTDHDDDDHEPLLTMEHRPRLIYAEAFLNEVLRFGSVLPFAIPHATVSNATLDCHHIAQGVPVLGNLWAVHHDQTLFPDPMTFNPDRFIRPTDGTLNRQLLANVIPFSTGTRRCPGEFLARQNLFLLIINLTKRFQIQQPFSHFHRHNYDVTKFQFNFTRKPMPFQVRFIPWK</sequence>
<accession>A0A0V1ESR9</accession>
<dbReference type="PANTHER" id="PTHR24289">
    <property type="entry name" value="STEROID 17-ALPHA-HYDROXYLASE/17,20 LYASE"/>
    <property type="match status" value="1"/>
</dbReference>
<comment type="similarity">
    <text evidence="1 8">Belongs to the cytochrome P450 family.</text>
</comment>
<dbReference type="GO" id="GO:0005506">
    <property type="term" value="F:iron ion binding"/>
    <property type="evidence" value="ECO:0007669"/>
    <property type="project" value="InterPro"/>
</dbReference>
<dbReference type="GO" id="GO:0004508">
    <property type="term" value="F:steroid 17-alpha-monooxygenase activity"/>
    <property type="evidence" value="ECO:0007669"/>
    <property type="project" value="TreeGrafter"/>
</dbReference>
<feature type="transmembrane region" description="Helical" evidence="9">
    <location>
        <begin position="7"/>
        <end position="37"/>
    </location>
</feature>
<keyword evidence="5 7" id="KW-0408">Iron</keyword>
<comment type="cofactor">
    <cofactor evidence="7">
        <name>heme</name>
        <dbReference type="ChEBI" id="CHEBI:30413"/>
    </cofactor>
</comment>
<evidence type="ECO:0000256" key="7">
    <source>
        <dbReference type="PIRSR" id="PIRSR602401-1"/>
    </source>
</evidence>
<dbReference type="Pfam" id="PF00067">
    <property type="entry name" value="p450"/>
    <property type="match status" value="1"/>
</dbReference>
<dbReference type="PRINTS" id="PR00463">
    <property type="entry name" value="EP450I"/>
</dbReference>
<keyword evidence="9" id="KW-0812">Transmembrane</keyword>
<dbReference type="AlphaFoldDB" id="A0A0V1ESR9"/>
<name>A0A0V1ESR9_TRIPS</name>
<evidence type="ECO:0000313" key="11">
    <source>
        <dbReference type="Proteomes" id="UP000054632"/>
    </source>
</evidence>
<feature type="binding site" description="axial binding residue" evidence="7">
    <location>
        <position position="488"/>
    </location>
    <ligand>
        <name>heme</name>
        <dbReference type="ChEBI" id="CHEBI:30413"/>
    </ligand>
    <ligandPart>
        <name>Fe</name>
        <dbReference type="ChEBI" id="CHEBI:18248"/>
    </ligandPart>
</feature>
<dbReference type="InterPro" id="IPR036396">
    <property type="entry name" value="Cyt_P450_sf"/>
</dbReference>